<dbReference type="AlphaFoldDB" id="A0A212IXU5"/>
<feature type="compositionally biased region" description="Low complexity" evidence="1">
    <location>
        <begin position="149"/>
        <end position="158"/>
    </location>
</feature>
<sequence>MATDRYHRLLNWMKEYDITFTALGQQLGKDRFSARNAVFKDTVSSETYGILLQLGFPAELLPTPIKGRKRRRTVGASERYCRLLDWMGEHKITFDDIGRHIGKGGASARYALLNETVAPEIHKKLLLINVPQELLPTPSTRRRGPTPRSPRFPGLIQT</sequence>
<proteinExistence type="predicted"/>
<evidence type="ECO:0000256" key="1">
    <source>
        <dbReference type="SAM" id="MobiDB-lite"/>
    </source>
</evidence>
<evidence type="ECO:0000313" key="2">
    <source>
        <dbReference type="EMBL" id="SBV91765.1"/>
    </source>
</evidence>
<reference evidence="2" key="1">
    <citation type="submission" date="2016-04" db="EMBL/GenBank/DDBJ databases">
        <authorList>
            <person name="Evans L.H."/>
            <person name="Alamgir A."/>
            <person name="Owens N."/>
            <person name="Weber N.D."/>
            <person name="Virtaneva K."/>
            <person name="Barbian K."/>
            <person name="Babar A."/>
            <person name="Rosenke K."/>
        </authorList>
    </citation>
    <scope>NUCLEOTIDE SEQUENCE</scope>
    <source>
        <strain evidence="2">92-2</strain>
    </source>
</reference>
<dbReference type="EMBL" id="FLUP01000001">
    <property type="protein sequence ID" value="SBV91765.1"/>
    <property type="molecule type" value="Genomic_DNA"/>
</dbReference>
<dbReference type="RefSeq" id="WP_296934915.1">
    <property type="nucleotide sequence ID" value="NZ_LT598928.1"/>
</dbReference>
<gene>
    <name evidence="2" type="ORF">KM92DES2_10179</name>
</gene>
<name>A0A212IXU5_9BACT</name>
<protein>
    <submittedName>
        <fullName evidence="2">Uncharacterized protein</fullName>
    </submittedName>
</protein>
<organism evidence="2">
    <name type="scientific">uncultured Desulfovibrio sp</name>
    <dbReference type="NCBI Taxonomy" id="167968"/>
    <lineage>
        <taxon>Bacteria</taxon>
        <taxon>Pseudomonadati</taxon>
        <taxon>Thermodesulfobacteriota</taxon>
        <taxon>Desulfovibrionia</taxon>
        <taxon>Desulfovibrionales</taxon>
        <taxon>Desulfovibrionaceae</taxon>
        <taxon>Desulfovibrio</taxon>
        <taxon>environmental samples</taxon>
    </lineage>
</organism>
<accession>A0A212IXU5</accession>
<feature type="region of interest" description="Disordered" evidence="1">
    <location>
        <begin position="136"/>
        <end position="158"/>
    </location>
</feature>